<protein>
    <submittedName>
        <fullName evidence="1">Uncharacterized protein</fullName>
    </submittedName>
</protein>
<evidence type="ECO:0000313" key="1">
    <source>
        <dbReference type="EMBL" id="AHJ87671.1"/>
    </source>
</evidence>
<dbReference type="Proteomes" id="UP000030233">
    <property type="component" value="Segment"/>
</dbReference>
<accession>A0A0A0PL71</accession>
<proteinExistence type="predicted"/>
<evidence type="ECO:0000313" key="2">
    <source>
        <dbReference type="Proteomes" id="UP000030233"/>
    </source>
</evidence>
<sequence>MEFTTTIRKRLFNMKNIDALTLTYGDLLTMQERFVKAAGAGVDFTVDDLALLSRVESKLAEFKFMEAAIEYVKIVTNEDLSLHHVSQESLKRLFREYNLQKVKSGSVLSWEDFFVEVLGDDPFKERGESDE</sequence>
<organism evidence="1 2">
    <name type="scientific">Bacillus phage Bp8p-T</name>
    <dbReference type="NCBI Taxonomy" id="1445811"/>
    <lineage>
        <taxon>Viruses</taxon>
        <taxon>Duplodnaviria</taxon>
        <taxon>Heunggongvirae</taxon>
        <taxon>Uroviricota</taxon>
        <taxon>Caudoviricetes</taxon>
        <taxon>Herelleviridae</taxon>
        <taxon>Bastillevirinae</taxon>
        <taxon>Agatevirus</taxon>
        <taxon>Agatevirus Bp8pC</taxon>
    </lineage>
</organism>
<name>A0A0A0PL71_9CAUD</name>
<gene>
    <name evidence="1" type="ORF">Bp8pT_029</name>
</gene>
<reference evidence="1 2" key="1">
    <citation type="journal article" date="2015" name="Appl. Environ. Microbiol.">
        <title>Effects of actin-like proteins encoded by two Bacillus pumilus phages on unstable lysogeny, revealed by genomic analysis.</title>
        <authorList>
            <person name="Yuan Y."/>
            <person name="Peng Q."/>
            <person name="Wu D."/>
            <person name="Kou Z."/>
            <person name="Wu Y."/>
            <person name="Liu P."/>
            <person name="Gao M."/>
        </authorList>
    </citation>
    <scope>NUCLEOTIDE SEQUENCE [LARGE SCALE GENOMIC DNA]</scope>
</reference>
<dbReference type="EMBL" id="KJ010548">
    <property type="protein sequence ID" value="AHJ87671.1"/>
    <property type="molecule type" value="Genomic_DNA"/>
</dbReference>